<reference evidence="2 3" key="1">
    <citation type="journal article" date="2015" name="Microbes Environ.">
        <title>Distribution and evolution of nitrogen fixation genes in the phylum bacteroidetes.</title>
        <authorList>
            <person name="Inoue J."/>
            <person name="Oshima K."/>
            <person name="Suda W."/>
            <person name="Sakamoto M."/>
            <person name="Iino T."/>
            <person name="Noda S."/>
            <person name="Hongoh Y."/>
            <person name="Hattori M."/>
            <person name="Ohkuma M."/>
        </authorList>
    </citation>
    <scope>NUCLEOTIDE SEQUENCE [LARGE SCALE GENOMIC DNA]</scope>
    <source>
        <strain evidence="2 3">JCM 15093</strain>
    </source>
</reference>
<dbReference type="eggNOG" id="ENOG502ZSWC">
    <property type="taxonomic scope" value="Bacteria"/>
</dbReference>
<feature type="transmembrane region" description="Helical" evidence="1">
    <location>
        <begin position="58"/>
        <end position="77"/>
    </location>
</feature>
<keyword evidence="1" id="KW-0812">Transmembrane</keyword>
<keyword evidence="1" id="KW-0472">Membrane</keyword>
<protein>
    <submittedName>
        <fullName evidence="2">Membrane protein</fullName>
    </submittedName>
</protein>
<dbReference type="OrthoDB" id="1096547at2"/>
<feature type="transmembrane region" description="Helical" evidence="1">
    <location>
        <begin position="98"/>
        <end position="116"/>
    </location>
</feature>
<name>A0A069D2L1_9BACE</name>
<feature type="transmembrane region" description="Helical" evidence="1">
    <location>
        <begin position="146"/>
        <end position="164"/>
    </location>
</feature>
<feature type="transmembrane region" description="Helical" evidence="1">
    <location>
        <begin position="170"/>
        <end position="191"/>
    </location>
</feature>
<dbReference type="STRING" id="1121097.GCA_000428125_00879"/>
<accession>A0A069D2L1</accession>
<evidence type="ECO:0000313" key="2">
    <source>
        <dbReference type="EMBL" id="GAK37118.1"/>
    </source>
</evidence>
<dbReference type="RefSeq" id="WP_024996877.1">
    <property type="nucleotide sequence ID" value="NZ_ATZI01000001.1"/>
</dbReference>
<comment type="caution">
    <text evidence="2">The sequence shown here is derived from an EMBL/GenBank/DDBJ whole genome shotgun (WGS) entry which is preliminary data.</text>
</comment>
<dbReference type="Proteomes" id="UP000027601">
    <property type="component" value="Unassembled WGS sequence"/>
</dbReference>
<proteinExistence type="predicted"/>
<organism evidence="2 3">
    <name type="scientific">Bacteroides graminisolvens DSM 19988 = JCM 15093</name>
    <dbReference type="NCBI Taxonomy" id="1121097"/>
    <lineage>
        <taxon>Bacteria</taxon>
        <taxon>Pseudomonadati</taxon>
        <taxon>Bacteroidota</taxon>
        <taxon>Bacteroidia</taxon>
        <taxon>Bacteroidales</taxon>
        <taxon>Bacteroidaceae</taxon>
        <taxon>Bacteroides</taxon>
    </lineage>
</organism>
<dbReference type="AlphaFoldDB" id="A0A069D2L1"/>
<evidence type="ECO:0000313" key="3">
    <source>
        <dbReference type="Proteomes" id="UP000027601"/>
    </source>
</evidence>
<gene>
    <name evidence="2" type="ORF">JCM15093_2336</name>
</gene>
<evidence type="ECO:0000256" key="1">
    <source>
        <dbReference type="SAM" id="Phobius"/>
    </source>
</evidence>
<feature type="transmembrane region" description="Helical" evidence="1">
    <location>
        <begin position="32"/>
        <end position="52"/>
    </location>
</feature>
<dbReference type="EMBL" id="BAJS01000014">
    <property type="protein sequence ID" value="GAK37118.1"/>
    <property type="molecule type" value="Genomic_DNA"/>
</dbReference>
<sequence>MEDKVLTEKESLDLISQMIRNTRSRLEDNSGIPFLIWGYTTVIVAVVVWSLVTTSGNYLWHWLWFAIPVFGGTLWLLNYKKQLNNRSRAITFVDRAISHVWMVFGIASFMISIIALLTYIPILFIVLLTMGMATAITGLMIRFKPIIFSGFIGILFSPLCVIVRDASSILIFAAVFVLMMVIPGHMLNYTAKRR</sequence>
<keyword evidence="1" id="KW-1133">Transmembrane helix</keyword>
<keyword evidence="3" id="KW-1185">Reference proteome</keyword>